<evidence type="ECO:0000259" key="1">
    <source>
        <dbReference type="Pfam" id="PF01869"/>
    </source>
</evidence>
<dbReference type="Proteomes" id="UP000002247">
    <property type="component" value="Chromosome"/>
</dbReference>
<dbReference type="KEGG" id="srt:Srot_1465"/>
<dbReference type="InterPro" id="IPR043129">
    <property type="entry name" value="ATPase_NBD"/>
</dbReference>
<gene>
    <name evidence="2" type="ordered locus">Srot_1465</name>
</gene>
<name>D6Z7J8_SEGRD</name>
<organism evidence="2 3">
    <name type="scientific">Segniliparus rotundus (strain ATCC BAA-972 / CDC 1076 / CIP 108378 / DSM 44985 / JCM 13578)</name>
    <dbReference type="NCBI Taxonomy" id="640132"/>
    <lineage>
        <taxon>Bacteria</taxon>
        <taxon>Bacillati</taxon>
        <taxon>Actinomycetota</taxon>
        <taxon>Actinomycetes</taxon>
        <taxon>Mycobacteriales</taxon>
        <taxon>Segniliparaceae</taxon>
        <taxon>Segniliparus</taxon>
    </lineage>
</organism>
<dbReference type="PANTHER" id="PTHR43190:SF3">
    <property type="entry name" value="N-ACETYL-D-GLUCOSAMINE KINASE"/>
    <property type="match status" value="1"/>
</dbReference>
<dbReference type="Gene3D" id="3.30.420.40">
    <property type="match status" value="2"/>
</dbReference>
<dbReference type="SUPFAM" id="SSF53067">
    <property type="entry name" value="Actin-like ATPase domain"/>
    <property type="match status" value="2"/>
</dbReference>
<proteinExistence type="predicted"/>
<dbReference type="InterPro" id="IPR052519">
    <property type="entry name" value="Euk-type_GlcNAc_Kinase"/>
</dbReference>
<dbReference type="PANTHER" id="PTHR43190">
    <property type="entry name" value="N-ACETYL-D-GLUCOSAMINE KINASE"/>
    <property type="match status" value="1"/>
</dbReference>
<dbReference type="eggNOG" id="COG2971">
    <property type="taxonomic scope" value="Bacteria"/>
</dbReference>
<dbReference type="CDD" id="cd24007">
    <property type="entry name" value="ASKHA_NBD_eukNAGK-like"/>
    <property type="match status" value="1"/>
</dbReference>
<dbReference type="Pfam" id="PF01869">
    <property type="entry name" value="BcrAD_BadFG"/>
    <property type="match status" value="1"/>
</dbReference>
<dbReference type="STRING" id="640132.Srot_1465"/>
<reference evidence="2 3" key="1">
    <citation type="journal article" date="2010" name="Stand. Genomic Sci.">
        <title>Complete genome sequence of Segniliparus rotundus type strain (CDC 1076).</title>
        <authorList>
            <person name="Sikorski J."/>
            <person name="Lapidus A."/>
            <person name="Copeland A."/>
            <person name="Misra M."/>
            <person name="Glavina Del Rio T."/>
            <person name="Nolan M."/>
            <person name="Lucas S."/>
            <person name="Chen F."/>
            <person name="Tice H."/>
            <person name="Cheng J.F."/>
            <person name="Jando M."/>
            <person name="Schneider S."/>
            <person name="Bruce D."/>
            <person name="Goodwin L."/>
            <person name="Pitluck S."/>
            <person name="Liolios K."/>
            <person name="Mikhailova N."/>
            <person name="Pati A."/>
            <person name="Ivanova N."/>
            <person name="Mavromatis K."/>
            <person name="Chen A."/>
            <person name="Palaniappan K."/>
            <person name="Chertkov O."/>
            <person name="Land M."/>
            <person name="Hauser L."/>
            <person name="Chang Y.J."/>
            <person name="Jeffries C.D."/>
            <person name="Brettin T."/>
            <person name="Detter J.C."/>
            <person name="Han C."/>
            <person name="Rohde M."/>
            <person name="Goker M."/>
            <person name="Bristow J."/>
            <person name="Eisen J.A."/>
            <person name="Markowitz V."/>
            <person name="Hugenholtz P."/>
            <person name="Kyrpides N.C."/>
            <person name="Klenk H.P."/>
        </authorList>
    </citation>
    <scope>NUCLEOTIDE SEQUENCE [LARGE SCALE GENOMIC DNA]</scope>
    <source>
        <strain evidence="3">ATCC BAA-972 / CDC 1076 / CIP 108378 / DSM 44985 / JCM 13578</strain>
    </source>
</reference>
<evidence type="ECO:0000313" key="3">
    <source>
        <dbReference type="Proteomes" id="UP000002247"/>
    </source>
</evidence>
<sequence>MLKNTRIALGIDIGGSKTHALATQDAVSVLDFTTGSANAQSVSNELAGQRLGEIFARLRTQEIGSICVGAAGVDSERQVDFLKQKVLALAPGARVHVVHDTELLLPAAGKETGVALLCGTGSVALGRSVDGRSARAGGWGSLLGDEGSGFWIFREAVRHTLGQSDRGEQHDELGEALLADCQCRKATDLLDHAYANQERRTWANRAELVLRLAENGTPAAVRIREQAADALVELARTVRSRLGGALEVVLAGGLLLGDLALRALVSQKLRETGFTEISALDQPPALGALRLAQSAL</sequence>
<feature type="domain" description="ATPase BadF/BadG/BcrA/BcrD type" evidence="1">
    <location>
        <begin position="9"/>
        <end position="291"/>
    </location>
</feature>
<protein>
    <submittedName>
        <fullName evidence="2">ATPase BadF/BadG/BcrA/BcrD type</fullName>
    </submittedName>
</protein>
<dbReference type="AlphaFoldDB" id="D6Z7J8"/>
<keyword evidence="3" id="KW-1185">Reference proteome</keyword>
<dbReference type="HOGENOM" id="CLU_016274_1_1_11"/>
<evidence type="ECO:0000313" key="2">
    <source>
        <dbReference type="EMBL" id="ADG97928.1"/>
    </source>
</evidence>
<accession>D6Z7J8</accession>
<dbReference type="EMBL" id="CP001958">
    <property type="protein sequence ID" value="ADG97928.1"/>
    <property type="molecule type" value="Genomic_DNA"/>
</dbReference>
<dbReference type="InterPro" id="IPR002731">
    <property type="entry name" value="ATPase_BadF"/>
</dbReference>